<proteinExistence type="predicted"/>
<gene>
    <name evidence="3" type="ORF">JOE66_000091</name>
</gene>
<keyword evidence="2" id="KW-0472">Membrane</keyword>
<keyword evidence="4" id="KW-1185">Reference proteome</keyword>
<evidence type="ECO:0000256" key="2">
    <source>
        <dbReference type="SAM" id="Phobius"/>
    </source>
</evidence>
<feature type="transmembrane region" description="Helical" evidence="2">
    <location>
        <begin position="448"/>
        <end position="467"/>
    </location>
</feature>
<dbReference type="EMBL" id="JAFBBU010000001">
    <property type="protein sequence ID" value="MBM7470457.1"/>
    <property type="molecule type" value="Genomic_DNA"/>
</dbReference>
<dbReference type="RefSeq" id="WP_205106209.1">
    <property type="nucleotide sequence ID" value="NZ_BAAAHT010000001.1"/>
</dbReference>
<feature type="transmembrane region" description="Helical" evidence="2">
    <location>
        <begin position="311"/>
        <end position="337"/>
    </location>
</feature>
<protein>
    <recommendedName>
        <fullName evidence="5">Integral membrane protein</fullName>
    </recommendedName>
</protein>
<feature type="transmembrane region" description="Helical" evidence="2">
    <location>
        <begin position="79"/>
        <end position="103"/>
    </location>
</feature>
<feature type="transmembrane region" description="Helical" evidence="2">
    <location>
        <begin position="357"/>
        <end position="382"/>
    </location>
</feature>
<comment type="caution">
    <text evidence="3">The sequence shown here is derived from an EMBL/GenBank/DDBJ whole genome shotgun (WGS) entry which is preliminary data.</text>
</comment>
<reference evidence="3 4" key="1">
    <citation type="submission" date="2021-01" db="EMBL/GenBank/DDBJ databases">
        <title>Sequencing the genomes of 1000 actinobacteria strains.</title>
        <authorList>
            <person name="Klenk H.-P."/>
        </authorList>
    </citation>
    <scope>NUCLEOTIDE SEQUENCE [LARGE SCALE GENOMIC DNA]</scope>
    <source>
        <strain evidence="3 4">DSM 13057</strain>
    </source>
</reference>
<feature type="compositionally biased region" description="Basic and acidic residues" evidence="1">
    <location>
        <begin position="18"/>
        <end position="44"/>
    </location>
</feature>
<name>A0ABS2L072_9MICO</name>
<dbReference type="Proteomes" id="UP000776164">
    <property type="component" value="Unassembled WGS sequence"/>
</dbReference>
<keyword evidence="2" id="KW-0812">Transmembrane</keyword>
<evidence type="ECO:0000313" key="3">
    <source>
        <dbReference type="EMBL" id="MBM7470457.1"/>
    </source>
</evidence>
<feature type="transmembrane region" description="Helical" evidence="2">
    <location>
        <begin position="281"/>
        <end position="304"/>
    </location>
</feature>
<organism evidence="3 4">
    <name type="scientific">Subtercola frigoramans</name>
    <dbReference type="NCBI Taxonomy" id="120298"/>
    <lineage>
        <taxon>Bacteria</taxon>
        <taxon>Bacillati</taxon>
        <taxon>Actinomycetota</taxon>
        <taxon>Actinomycetes</taxon>
        <taxon>Micrococcales</taxon>
        <taxon>Microbacteriaceae</taxon>
        <taxon>Subtercola</taxon>
    </lineage>
</organism>
<evidence type="ECO:0008006" key="5">
    <source>
        <dbReference type="Google" id="ProtNLM"/>
    </source>
</evidence>
<feature type="region of interest" description="Disordered" evidence="1">
    <location>
        <begin position="18"/>
        <end position="47"/>
    </location>
</feature>
<evidence type="ECO:0000256" key="1">
    <source>
        <dbReference type="SAM" id="MobiDB-lite"/>
    </source>
</evidence>
<keyword evidence="2" id="KW-1133">Transmembrane helix</keyword>
<accession>A0ABS2L072</accession>
<evidence type="ECO:0000313" key="4">
    <source>
        <dbReference type="Proteomes" id="UP000776164"/>
    </source>
</evidence>
<feature type="transmembrane region" description="Helical" evidence="2">
    <location>
        <begin position="425"/>
        <end position="442"/>
    </location>
</feature>
<sequence length="532" mass="54865">MARLSNAQLEQLVEQLEDEKNVLRDERDAAAAKAEAEATARRAAETAAAESTAAASAASAAAASAAAAPKGRKPRGRGWTVLATALIVIGALLSPVAVVANWAKLQLSDTNAFVDTFAPLADDPGVQDYITAQVVIAIDNQIHIDKLTSDVFDSISNLGLPPVATTALGAFKGVAANGIRTLMTNAVGTFVRSDAFAAIWRQALTTSHQQLIDAMNGDPNAALTISGTGEVGIQLGPIIDQVKTVLVNQGITFAQNIPTINKTIVVAQSDSVVKAQLGYRAAVAAGAWLPWLALLFLVAGVVVARRRTVAMIWAAIALALAMGLIIAGVPIGELIFVGSVSPQYVPSNVAGTLYEHILALAQNSAIAVAVLALTIAIIGFATGPFRVSRAARSLAESGASKARGAVAKRGVTSGRVGVWLYRYRYITRSALAVIGAAIILLTRPLSPGLIIGTAVWIVVVLIVLELLQRPPAEVAAYEALPAAETRAALGTDSTSSAGTGIEFSDADTVEIGPNVTAVIPADAEQGSGERTS</sequence>